<feature type="compositionally biased region" description="Basic and acidic residues" evidence="2">
    <location>
        <begin position="8"/>
        <end position="18"/>
    </location>
</feature>
<name>A0A9N9MYU4_9CUCU</name>
<feature type="region of interest" description="Disordered" evidence="2">
    <location>
        <begin position="48"/>
        <end position="78"/>
    </location>
</feature>
<feature type="coiled-coil region" evidence="1">
    <location>
        <begin position="472"/>
        <end position="506"/>
    </location>
</feature>
<dbReference type="GO" id="GO:0003677">
    <property type="term" value="F:DNA binding"/>
    <property type="evidence" value="ECO:0007669"/>
    <property type="project" value="InterPro"/>
</dbReference>
<feature type="compositionally biased region" description="Low complexity" evidence="2">
    <location>
        <begin position="164"/>
        <end position="184"/>
    </location>
</feature>
<dbReference type="InterPro" id="IPR037059">
    <property type="entry name" value="RHD_DNA_bind_dom_sf"/>
</dbReference>
<dbReference type="InterPro" id="IPR008967">
    <property type="entry name" value="p53-like_TF_DNA-bd_sf"/>
</dbReference>
<accession>A0A9N9MYU4</accession>
<dbReference type="Gene3D" id="2.60.40.340">
    <property type="entry name" value="Rel homology domain (RHD), DNA-binding domain"/>
    <property type="match status" value="1"/>
</dbReference>
<dbReference type="SUPFAM" id="SSF49417">
    <property type="entry name" value="p53-like transcription factors"/>
    <property type="match status" value="1"/>
</dbReference>
<evidence type="ECO:0000313" key="3">
    <source>
        <dbReference type="EMBL" id="CAG9773206.1"/>
    </source>
</evidence>
<dbReference type="OrthoDB" id="10254686at2759"/>
<evidence type="ECO:0000256" key="1">
    <source>
        <dbReference type="SAM" id="Coils"/>
    </source>
</evidence>
<dbReference type="EMBL" id="OU892285">
    <property type="protein sequence ID" value="CAG9773206.1"/>
    <property type="molecule type" value="Genomic_DNA"/>
</dbReference>
<sequence length="823" mass="94273">MPAGNKRPAQEPLRECSGRRKRGTTFPVQPVEVQPVALNVEEVLEASGLGSSHVDDDAESVTSEAAGPSCDKSSKGSSDLYDCMKRIEKKLDKVLTEMQEYKATCTALTTRVQSLEESKLMQAQATIETVYFQNGLSEFESIMGLSKHRRESRPSKSKRKRRVSSSSSSTSSSSSSGSSSSSSGSDHDGREKLKRTKRLLKKRYSNTVCDEHLIPRFDPNEKTLRVEKWVEKVDEFGGMGIIHTPRRNIVEELVKKMLILKEELFARCEGMRRALTVNEIEQLVNYSESAMIRFGGMGTICTPRRNIEEEFVKKMLILKEELIARCEGMRRALTANEIEELVNYSESAMIRCSIYNIIKEDFNLHLHKLVMEYGRGEIEDPLHLRVGPVEGFLATRSNLFYFSQLKKKKIFFRFGGMGIIHTPRRNIVEELVKKMLILKEELIARCEGISEINLLELNREEVVELKSRLDKFNSLSKEYDEVQDRIEALVDDLDQNEEQKDRLQFENLYFKLSSQAKHFCNQFGGMGIIHTLRINIVEELVKKMLILKEELIARCEEVVILHNPVHLKYYHLAVVILHNPVHLKYCHLAVVILHNPVHVKYCHLAVVMVHNPVHLKYCHLEVVILHNQVHLKYCHLAVVILYNPVHVKYCHLAVVIVHNPVHIKYCHLAVLILHNPVHLKYCHLEVLILHNQVHLKYCHLAVVILYNPVHVKYCHLAVVIMHNPVHLKYCHLAVLILHNQVYLKYCHLAVVILQPSTSKILPSSSCDSAQPNTSIILLSSRFGGMGIIHTPRRNIVEELVKKMLILKEEIIARCEGMRRALTA</sequence>
<feature type="compositionally biased region" description="Basic residues" evidence="2">
    <location>
        <begin position="146"/>
        <end position="163"/>
    </location>
</feature>
<dbReference type="GO" id="GO:0003700">
    <property type="term" value="F:DNA-binding transcription factor activity"/>
    <property type="evidence" value="ECO:0007669"/>
    <property type="project" value="InterPro"/>
</dbReference>
<organism evidence="3 4">
    <name type="scientific">Ceutorhynchus assimilis</name>
    <name type="common">cabbage seed weevil</name>
    <dbReference type="NCBI Taxonomy" id="467358"/>
    <lineage>
        <taxon>Eukaryota</taxon>
        <taxon>Metazoa</taxon>
        <taxon>Ecdysozoa</taxon>
        <taxon>Arthropoda</taxon>
        <taxon>Hexapoda</taxon>
        <taxon>Insecta</taxon>
        <taxon>Pterygota</taxon>
        <taxon>Neoptera</taxon>
        <taxon>Endopterygota</taxon>
        <taxon>Coleoptera</taxon>
        <taxon>Polyphaga</taxon>
        <taxon>Cucujiformia</taxon>
        <taxon>Curculionidae</taxon>
        <taxon>Ceutorhynchinae</taxon>
        <taxon>Ceutorhynchus</taxon>
    </lineage>
</organism>
<dbReference type="AlphaFoldDB" id="A0A9N9MYU4"/>
<feature type="region of interest" description="Disordered" evidence="2">
    <location>
        <begin position="145"/>
        <end position="192"/>
    </location>
</feature>
<reference evidence="3" key="1">
    <citation type="submission" date="2022-01" db="EMBL/GenBank/DDBJ databases">
        <authorList>
            <person name="King R."/>
        </authorList>
    </citation>
    <scope>NUCLEOTIDE SEQUENCE</scope>
</reference>
<feature type="coiled-coil region" evidence="1">
    <location>
        <begin position="84"/>
        <end position="118"/>
    </location>
</feature>
<evidence type="ECO:0000256" key="2">
    <source>
        <dbReference type="SAM" id="MobiDB-lite"/>
    </source>
</evidence>
<dbReference type="Proteomes" id="UP001152799">
    <property type="component" value="Chromosome 9"/>
</dbReference>
<dbReference type="GO" id="GO:0006357">
    <property type="term" value="P:regulation of transcription by RNA polymerase II"/>
    <property type="evidence" value="ECO:0007669"/>
    <property type="project" value="UniProtKB-ARBA"/>
</dbReference>
<keyword evidence="1" id="KW-0175">Coiled coil</keyword>
<proteinExistence type="predicted"/>
<gene>
    <name evidence="3" type="ORF">CEUTPL_LOCUS13604</name>
</gene>
<keyword evidence="4" id="KW-1185">Reference proteome</keyword>
<feature type="region of interest" description="Disordered" evidence="2">
    <location>
        <begin position="1"/>
        <end position="28"/>
    </location>
</feature>
<evidence type="ECO:0000313" key="4">
    <source>
        <dbReference type="Proteomes" id="UP001152799"/>
    </source>
</evidence>
<protein>
    <submittedName>
        <fullName evidence="3">Uncharacterized protein</fullName>
    </submittedName>
</protein>